<protein>
    <submittedName>
        <fullName evidence="3">Sensor domain-containing protein</fullName>
    </submittedName>
</protein>
<dbReference type="EMBL" id="JANFNH010000070">
    <property type="protein sequence ID" value="MCQ4046494.1"/>
    <property type="molecule type" value="Genomic_DNA"/>
</dbReference>
<comment type="caution">
    <text evidence="3">The sequence shown here is derived from an EMBL/GenBank/DDBJ whole genome shotgun (WGS) entry which is preliminary data.</text>
</comment>
<feature type="transmembrane region" description="Helical" evidence="1">
    <location>
        <begin position="121"/>
        <end position="144"/>
    </location>
</feature>
<feature type="domain" description="Putative sensor" evidence="2">
    <location>
        <begin position="31"/>
        <end position="218"/>
    </location>
</feature>
<name>A0ABT1PMA7_9ACTN</name>
<feature type="transmembrane region" description="Helical" evidence="1">
    <location>
        <begin position="29"/>
        <end position="50"/>
    </location>
</feature>
<evidence type="ECO:0000259" key="2">
    <source>
        <dbReference type="Pfam" id="PF13796"/>
    </source>
</evidence>
<keyword evidence="1" id="KW-0472">Membrane</keyword>
<sequence length="274" mass="30176">MATGYPEQTRPRVPAVLRAPLEGRTWREFLYLILNLPTGVVCFTFAVAMLSCGAGLLITFLGVPVLAAMLAGCLGLGHVERARARGLLRLDVADPEPVRRGRGLMGWVGGLFRSGVSWRHVLYAFLLFPWGVFTFCVCVVLWTYGWAALTYPLWQWVFPAYVHQPGLQLYGDVDHSVYLDGPFKVTLTALAGLLLVLGTPWVIRGLTAVDRLMVRGLLGPSRLATRVHELETDRGTVVDTAAADLRRIERDLHDGAQARLVALAMDLGLAKEKL</sequence>
<feature type="non-terminal residue" evidence="3">
    <location>
        <position position="274"/>
    </location>
</feature>
<keyword evidence="4" id="KW-1185">Reference proteome</keyword>
<dbReference type="RefSeq" id="WP_255932737.1">
    <property type="nucleotide sequence ID" value="NZ_JANFNH010000070.1"/>
</dbReference>
<organism evidence="3 4">
    <name type="scientific">Streptantibioticus rubrisoli</name>
    <dbReference type="NCBI Taxonomy" id="1387313"/>
    <lineage>
        <taxon>Bacteria</taxon>
        <taxon>Bacillati</taxon>
        <taxon>Actinomycetota</taxon>
        <taxon>Actinomycetes</taxon>
        <taxon>Kitasatosporales</taxon>
        <taxon>Streptomycetaceae</taxon>
        <taxon>Streptantibioticus</taxon>
    </lineage>
</organism>
<feature type="transmembrane region" description="Helical" evidence="1">
    <location>
        <begin position="56"/>
        <end position="79"/>
    </location>
</feature>
<keyword evidence="1" id="KW-0812">Transmembrane</keyword>
<keyword evidence="1" id="KW-1133">Transmembrane helix</keyword>
<dbReference type="Proteomes" id="UP001206206">
    <property type="component" value="Unassembled WGS sequence"/>
</dbReference>
<proteinExistence type="predicted"/>
<dbReference type="Pfam" id="PF13796">
    <property type="entry name" value="Sensor"/>
    <property type="match status" value="1"/>
</dbReference>
<feature type="transmembrane region" description="Helical" evidence="1">
    <location>
        <begin position="185"/>
        <end position="203"/>
    </location>
</feature>
<dbReference type="InterPro" id="IPR025828">
    <property type="entry name" value="Put_sensor_dom"/>
</dbReference>
<accession>A0ABT1PMA7</accession>
<evidence type="ECO:0000313" key="3">
    <source>
        <dbReference type="EMBL" id="MCQ4046494.1"/>
    </source>
</evidence>
<reference evidence="3 4" key="1">
    <citation type="submission" date="2022-06" db="EMBL/GenBank/DDBJ databases">
        <title>Draft genome sequence of type strain Streptomyces rubrisoli DSM 42083.</title>
        <authorList>
            <person name="Duangmal K."/>
            <person name="Klaysubun C."/>
        </authorList>
    </citation>
    <scope>NUCLEOTIDE SEQUENCE [LARGE SCALE GENOMIC DNA]</scope>
    <source>
        <strain evidence="3 4">DSM 42083</strain>
    </source>
</reference>
<gene>
    <name evidence="3" type="ORF">NON19_31690</name>
</gene>
<evidence type="ECO:0000256" key="1">
    <source>
        <dbReference type="SAM" id="Phobius"/>
    </source>
</evidence>
<evidence type="ECO:0000313" key="4">
    <source>
        <dbReference type="Proteomes" id="UP001206206"/>
    </source>
</evidence>